<dbReference type="EMBL" id="JROU02000348">
    <property type="protein sequence ID" value="OEH79559.1"/>
    <property type="molecule type" value="Genomic_DNA"/>
</dbReference>
<gene>
    <name evidence="2" type="ORF">cyc_08051</name>
</gene>
<dbReference type="Pfam" id="PF05517">
    <property type="entry name" value="p25-alpha"/>
    <property type="match status" value="1"/>
</dbReference>
<dbReference type="GO" id="GO:0046785">
    <property type="term" value="P:microtubule polymerization"/>
    <property type="evidence" value="ECO:0007669"/>
    <property type="project" value="InterPro"/>
</dbReference>
<name>A0A1D3D7Y9_9EIME</name>
<dbReference type="GeneID" id="34623873"/>
<comment type="caution">
    <text evidence="2">The sequence shown here is derived from an EMBL/GenBank/DDBJ whole genome shotgun (WGS) entry which is preliminary data.</text>
</comment>
<dbReference type="PANTHER" id="PTHR12932:SF9">
    <property type="entry name" value="TUBULIN POLYMERIZATION-PROMOTING PROTEIN HOMOLOG"/>
    <property type="match status" value="1"/>
</dbReference>
<dbReference type="VEuPathDB" id="ToxoDB:cyc_08051"/>
<protein>
    <submittedName>
        <fullName evidence="2">P25-alpha domain-containing protein</fullName>
    </submittedName>
</protein>
<reference evidence="2 3" key="1">
    <citation type="journal article" date="2016" name="BMC Genomics">
        <title>Comparative genomics reveals Cyclospora cayetanensis possesses coccidia-like metabolism and invasion components but unique surface antigens.</title>
        <authorList>
            <person name="Liu S."/>
            <person name="Wang L."/>
            <person name="Zheng H."/>
            <person name="Xu Z."/>
            <person name="Roellig D.M."/>
            <person name="Li N."/>
            <person name="Frace M.A."/>
            <person name="Tang K."/>
            <person name="Arrowood M.J."/>
            <person name="Moss D.M."/>
            <person name="Zhang L."/>
            <person name="Feng Y."/>
            <person name="Xiao L."/>
        </authorList>
    </citation>
    <scope>NUCLEOTIDE SEQUENCE [LARGE SCALE GENOMIC DNA]</scope>
    <source>
        <strain evidence="2 3">CHN_HEN01</strain>
    </source>
</reference>
<evidence type="ECO:0000256" key="1">
    <source>
        <dbReference type="ARBA" id="ARBA00010994"/>
    </source>
</evidence>
<dbReference type="VEuPathDB" id="ToxoDB:LOC34623873"/>
<comment type="similarity">
    <text evidence="1">Belongs to the TPPP family.</text>
</comment>
<dbReference type="GO" id="GO:0032273">
    <property type="term" value="P:positive regulation of protein polymerization"/>
    <property type="evidence" value="ECO:0007669"/>
    <property type="project" value="TreeGrafter"/>
</dbReference>
<dbReference type="GO" id="GO:0001578">
    <property type="term" value="P:microtubule bundle formation"/>
    <property type="evidence" value="ECO:0007669"/>
    <property type="project" value="TreeGrafter"/>
</dbReference>
<dbReference type="Gene3D" id="1.10.238.10">
    <property type="entry name" value="EF-hand"/>
    <property type="match status" value="1"/>
</dbReference>
<dbReference type="PANTHER" id="PTHR12932">
    <property type="entry name" value="P25 ALPHA-RELATED"/>
    <property type="match status" value="1"/>
</dbReference>
<dbReference type="GO" id="GO:0015631">
    <property type="term" value="F:tubulin binding"/>
    <property type="evidence" value="ECO:0007669"/>
    <property type="project" value="InterPro"/>
</dbReference>
<dbReference type="GO" id="GO:0005874">
    <property type="term" value="C:microtubule"/>
    <property type="evidence" value="ECO:0007669"/>
    <property type="project" value="TreeGrafter"/>
</dbReference>
<dbReference type="Proteomes" id="UP000095192">
    <property type="component" value="Unassembled WGS sequence"/>
</dbReference>
<proteinExistence type="inferred from homology"/>
<keyword evidence="3" id="KW-1185">Reference proteome</keyword>
<evidence type="ECO:0000313" key="2">
    <source>
        <dbReference type="EMBL" id="OEH79559.1"/>
    </source>
</evidence>
<dbReference type="AlphaFoldDB" id="A0A1D3D7Y9"/>
<evidence type="ECO:0000313" key="3">
    <source>
        <dbReference type="Proteomes" id="UP000095192"/>
    </source>
</evidence>
<dbReference type="OrthoDB" id="548799at2759"/>
<dbReference type="SUPFAM" id="SSF47473">
    <property type="entry name" value="EF-hand"/>
    <property type="match status" value="1"/>
</dbReference>
<accession>A0A1D3D7Y9</accession>
<sequence length="143" mass="15603">MSVQAVFDQFTHNCASMDGRTFVKVCKDCKIFCKLYTTTDADLIFAKVKQKGAKTISPAEFEQALQLIAEKKKMGYQDLVSQLSSAGGPVYTGTKALANKFHDDKSLYTGVHANGGPSTKDQKVSDLSNLLDRSPADIRGTKM</sequence>
<organism evidence="2 3">
    <name type="scientific">Cyclospora cayetanensis</name>
    <dbReference type="NCBI Taxonomy" id="88456"/>
    <lineage>
        <taxon>Eukaryota</taxon>
        <taxon>Sar</taxon>
        <taxon>Alveolata</taxon>
        <taxon>Apicomplexa</taxon>
        <taxon>Conoidasida</taxon>
        <taxon>Coccidia</taxon>
        <taxon>Eucoccidiorida</taxon>
        <taxon>Eimeriorina</taxon>
        <taxon>Eimeriidae</taxon>
        <taxon>Cyclospora</taxon>
    </lineage>
</organism>
<dbReference type="InterPro" id="IPR008907">
    <property type="entry name" value="TPP/p25"/>
</dbReference>
<dbReference type="InterPro" id="IPR011992">
    <property type="entry name" value="EF-hand-dom_pair"/>
</dbReference>